<sequence>MDKFPQFKPGQMIGLRDSQGRLRISAALARVLNRIVDEVQRLGKVSVTPPLGMRDSASGINLSCDLLPTIMGKLTGSGNPYDFVQQVYNKVTGVFSDLPGGRTGIAYESTEKTGLNGKVVQLKYELSSGDWRFHYVGVGACLWTILVRNSCTNALLSNAVVQVFQDGVEVAICFTTGQVITVTRGATGANYTSVPTVTISGSGSAASAVANMQVGSIVRTSGGSGYTDGSYVGTFSGGGGSGATFSFTVSGGAVQSSFSLTTQGSGYTSPPTPNFSAAGPGTGAAAMVRLNVRALILTAGGNGYTSATVGFSGGGGSGATGSATVRAQCTLEVPAGTYDLVVTSTEGEGYATYSASVGHFCGQTTTVSILPDEDHACGGTCGYGCAVLPRTAYLTWSYDDGYDRYDSGGNLVFKVKFPDATLTLGPQWPAFGTAPTYWSEPFDLDVGPPAPGEPHQHITARYLVACLGPYITWISQDEHGVWSTINFYAGGPGTSTAPGNHTCNPFAVTGGLGDTVFIGEPGRPTASSRWTYSA</sequence>
<reference evidence="1" key="1">
    <citation type="submission" date="2024-05" db="EMBL/GenBank/DDBJ databases">
        <title>Planctomycetes of the genus Singulisphaera possess chitinolytic capabilities.</title>
        <authorList>
            <person name="Ivanova A."/>
        </authorList>
    </citation>
    <scope>NUCLEOTIDE SEQUENCE</scope>
    <source>
        <strain evidence="1">Ch08T</strain>
    </source>
</reference>
<dbReference type="AlphaFoldDB" id="A0AAU7CMP7"/>
<gene>
    <name evidence="1" type="ORF">V5E97_09585</name>
</gene>
<accession>A0AAU7CMP7</accession>
<dbReference type="EMBL" id="CP155447">
    <property type="protein sequence ID" value="XBH06268.1"/>
    <property type="molecule type" value="Genomic_DNA"/>
</dbReference>
<protein>
    <submittedName>
        <fullName evidence="1">Uncharacterized protein</fullName>
    </submittedName>
</protein>
<name>A0AAU7CMP7_9BACT</name>
<evidence type="ECO:0000313" key="1">
    <source>
        <dbReference type="EMBL" id="XBH06268.1"/>
    </source>
</evidence>
<organism evidence="1">
    <name type="scientific">Singulisphaera sp. Ch08</name>
    <dbReference type="NCBI Taxonomy" id="3120278"/>
    <lineage>
        <taxon>Bacteria</taxon>
        <taxon>Pseudomonadati</taxon>
        <taxon>Planctomycetota</taxon>
        <taxon>Planctomycetia</taxon>
        <taxon>Isosphaerales</taxon>
        <taxon>Isosphaeraceae</taxon>
        <taxon>Singulisphaera</taxon>
    </lineage>
</organism>
<proteinExistence type="predicted"/>
<dbReference type="RefSeq" id="WP_406699118.1">
    <property type="nucleotide sequence ID" value="NZ_CP155447.1"/>
</dbReference>